<dbReference type="Proteomes" id="UP000765845">
    <property type="component" value="Unassembled WGS sequence"/>
</dbReference>
<feature type="compositionally biased region" description="Acidic residues" evidence="1">
    <location>
        <begin position="10"/>
        <end position="20"/>
    </location>
</feature>
<dbReference type="RefSeq" id="WP_168450281.1">
    <property type="nucleotide sequence ID" value="NZ_JAAWWK010000003.1"/>
</dbReference>
<evidence type="ECO:0000256" key="1">
    <source>
        <dbReference type="SAM" id="MobiDB-lite"/>
    </source>
</evidence>
<sequence length="64" mass="7584">MAKELAVSDTSDDLDDDFFEDNSVSFDDHPAHGGRDNSIRRKIEERLERRRLMEELDMLDDLDW</sequence>
<protein>
    <submittedName>
        <fullName evidence="2">Uncharacterized protein</fullName>
    </submittedName>
</protein>
<reference evidence="2 3" key="1">
    <citation type="submission" date="2020-04" db="EMBL/GenBank/DDBJ databases">
        <authorList>
            <person name="Yoon J."/>
        </authorList>
    </citation>
    <scope>NUCLEOTIDE SEQUENCE [LARGE SCALE GENOMIC DNA]</scope>
    <source>
        <strain evidence="2 3">KMU-166</strain>
    </source>
</reference>
<organism evidence="2 3">
    <name type="scientific">Spongiibacter thalassae</name>
    <dbReference type="NCBI Taxonomy" id="2721624"/>
    <lineage>
        <taxon>Bacteria</taxon>
        <taxon>Pseudomonadati</taxon>
        <taxon>Pseudomonadota</taxon>
        <taxon>Gammaproteobacteria</taxon>
        <taxon>Cellvibrionales</taxon>
        <taxon>Spongiibacteraceae</taxon>
        <taxon>Spongiibacter</taxon>
    </lineage>
</organism>
<proteinExistence type="predicted"/>
<feature type="region of interest" description="Disordered" evidence="1">
    <location>
        <begin position="1"/>
        <end position="38"/>
    </location>
</feature>
<gene>
    <name evidence="2" type="ORF">HCU74_09930</name>
</gene>
<feature type="compositionally biased region" description="Basic and acidic residues" evidence="1">
    <location>
        <begin position="26"/>
        <end position="38"/>
    </location>
</feature>
<name>A0ABX1GEV9_9GAMM</name>
<comment type="caution">
    <text evidence="2">The sequence shown here is derived from an EMBL/GenBank/DDBJ whole genome shotgun (WGS) entry which is preliminary data.</text>
</comment>
<keyword evidence="3" id="KW-1185">Reference proteome</keyword>
<accession>A0ABX1GEV9</accession>
<dbReference type="EMBL" id="JAAWWK010000003">
    <property type="protein sequence ID" value="NKI17740.1"/>
    <property type="molecule type" value="Genomic_DNA"/>
</dbReference>
<evidence type="ECO:0000313" key="3">
    <source>
        <dbReference type="Proteomes" id="UP000765845"/>
    </source>
</evidence>
<evidence type="ECO:0000313" key="2">
    <source>
        <dbReference type="EMBL" id="NKI17740.1"/>
    </source>
</evidence>